<dbReference type="InterPro" id="IPR000727">
    <property type="entry name" value="T_SNARE_dom"/>
</dbReference>
<feature type="domain" description="T-SNARE coiled-coil homology" evidence="9">
    <location>
        <begin position="650"/>
        <end position="712"/>
    </location>
</feature>
<keyword evidence="2" id="KW-0997">Cell inner membrane</keyword>
<evidence type="ECO:0000313" key="13">
    <source>
        <dbReference type="Proteomes" id="UP000593880"/>
    </source>
</evidence>
<feature type="transmembrane region" description="Helical" evidence="7">
    <location>
        <begin position="382"/>
        <end position="402"/>
    </location>
</feature>
<dbReference type="InterPro" id="IPR004090">
    <property type="entry name" value="Chemotax_Me-accpt_rcpt"/>
</dbReference>
<feature type="domain" description="Methyl-accepting transducer" evidence="8">
    <location>
        <begin position="498"/>
        <end position="734"/>
    </location>
</feature>
<keyword evidence="7" id="KW-1133">Transmembrane helix</keyword>
<evidence type="ECO:0000256" key="3">
    <source>
        <dbReference type="ARBA" id="ARBA00023224"/>
    </source>
</evidence>
<dbReference type="PROSITE" id="PS50111">
    <property type="entry name" value="CHEMOTAXIS_TRANSDUC_2"/>
    <property type="match status" value="1"/>
</dbReference>
<feature type="domain" description="HBM" evidence="11">
    <location>
        <begin position="132"/>
        <end position="369"/>
    </location>
</feature>
<protein>
    <submittedName>
        <fullName evidence="12">Methyl-accepting chemotaxis protein</fullName>
    </submittedName>
</protein>
<dbReference type="SUPFAM" id="SSF58104">
    <property type="entry name" value="Methyl-accepting chemotaxis protein (MCP) signaling domain"/>
    <property type="match status" value="1"/>
</dbReference>
<dbReference type="Pfam" id="PF00672">
    <property type="entry name" value="HAMP"/>
    <property type="match status" value="1"/>
</dbReference>
<dbReference type="PROSITE" id="PS51753">
    <property type="entry name" value="HBM"/>
    <property type="match status" value="1"/>
</dbReference>
<evidence type="ECO:0000259" key="9">
    <source>
        <dbReference type="PROSITE" id="PS50192"/>
    </source>
</evidence>
<evidence type="ECO:0000256" key="2">
    <source>
        <dbReference type="ARBA" id="ARBA00022519"/>
    </source>
</evidence>
<dbReference type="CDD" id="cd06225">
    <property type="entry name" value="HAMP"/>
    <property type="match status" value="1"/>
</dbReference>
<dbReference type="Gene3D" id="6.10.340.10">
    <property type="match status" value="1"/>
</dbReference>
<dbReference type="SMART" id="SM01358">
    <property type="entry name" value="HBM"/>
    <property type="match status" value="1"/>
</dbReference>
<dbReference type="Pfam" id="PF00015">
    <property type="entry name" value="MCPsignal"/>
    <property type="match status" value="1"/>
</dbReference>
<organism evidence="12 13">
    <name type="scientific">Bradyrhizobium guangdongense</name>
    <dbReference type="NCBI Taxonomy" id="1325090"/>
    <lineage>
        <taxon>Bacteria</taxon>
        <taxon>Pseudomonadati</taxon>
        <taxon>Pseudomonadota</taxon>
        <taxon>Alphaproteobacteria</taxon>
        <taxon>Hyphomicrobiales</taxon>
        <taxon>Nitrobacteraceae</taxon>
        <taxon>Bradyrhizobium</taxon>
    </lineage>
</organism>
<dbReference type="PROSITE" id="PS50192">
    <property type="entry name" value="T_SNARE"/>
    <property type="match status" value="1"/>
</dbReference>
<feature type="region of interest" description="Disordered" evidence="6">
    <location>
        <begin position="17"/>
        <end position="38"/>
    </location>
</feature>
<evidence type="ECO:0000259" key="8">
    <source>
        <dbReference type="PROSITE" id="PS50111"/>
    </source>
</evidence>
<keyword evidence="13" id="KW-1185">Reference proteome</keyword>
<feature type="domain" description="HAMP" evidence="10">
    <location>
        <begin position="403"/>
        <end position="456"/>
    </location>
</feature>
<dbReference type="EMBL" id="CP030057">
    <property type="protein sequence ID" value="QOZ57760.1"/>
    <property type="molecule type" value="Genomic_DNA"/>
</dbReference>
<dbReference type="PANTHER" id="PTHR32089:SF112">
    <property type="entry name" value="LYSOZYME-LIKE PROTEIN-RELATED"/>
    <property type="match status" value="1"/>
</dbReference>
<proteinExistence type="inferred from homology"/>
<evidence type="ECO:0000256" key="7">
    <source>
        <dbReference type="SAM" id="Phobius"/>
    </source>
</evidence>
<dbReference type="PRINTS" id="PR00260">
    <property type="entry name" value="CHEMTRNSDUCR"/>
</dbReference>
<dbReference type="SMART" id="SM00283">
    <property type="entry name" value="MA"/>
    <property type="match status" value="1"/>
</dbReference>
<keyword evidence="3 5" id="KW-0807">Transducer</keyword>
<evidence type="ECO:0000313" key="12">
    <source>
        <dbReference type="EMBL" id="QOZ57760.1"/>
    </source>
</evidence>
<dbReference type="PANTHER" id="PTHR32089">
    <property type="entry name" value="METHYL-ACCEPTING CHEMOTAXIS PROTEIN MCPB"/>
    <property type="match status" value="1"/>
</dbReference>
<accession>A0ABX6U8V4</accession>
<dbReference type="InterPro" id="IPR032255">
    <property type="entry name" value="HBM"/>
</dbReference>
<feature type="transmembrane region" description="Helical" evidence="7">
    <location>
        <begin position="98"/>
        <end position="120"/>
    </location>
</feature>
<evidence type="ECO:0000256" key="6">
    <source>
        <dbReference type="SAM" id="MobiDB-lite"/>
    </source>
</evidence>
<evidence type="ECO:0000256" key="4">
    <source>
        <dbReference type="ARBA" id="ARBA00029447"/>
    </source>
</evidence>
<dbReference type="InterPro" id="IPR004089">
    <property type="entry name" value="MCPsignal_dom"/>
</dbReference>
<keyword evidence="7" id="KW-0472">Membrane</keyword>
<comment type="subcellular location">
    <subcellularLocation>
        <location evidence="1">Cell inner membrane</location>
        <topology evidence="1">Multi-pass membrane protein</topology>
    </subcellularLocation>
</comment>
<keyword evidence="7" id="KW-0812">Transmembrane</keyword>
<evidence type="ECO:0000256" key="1">
    <source>
        <dbReference type="ARBA" id="ARBA00004429"/>
    </source>
</evidence>
<comment type="similarity">
    <text evidence="4">Belongs to the methyl-accepting chemotaxis (MCP) protein family.</text>
</comment>
<evidence type="ECO:0000256" key="5">
    <source>
        <dbReference type="PROSITE-ProRule" id="PRU00284"/>
    </source>
</evidence>
<gene>
    <name evidence="12" type="ORF">XH86_02615</name>
</gene>
<evidence type="ECO:0000259" key="10">
    <source>
        <dbReference type="PROSITE" id="PS50885"/>
    </source>
</evidence>
<name>A0ABX6U8V4_9BRAD</name>
<dbReference type="InterPro" id="IPR003660">
    <property type="entry name" value="HAMP_dom"/>
</dbReference>
<dbReference type="SMART" id="SM00304">
    <property type="entry name" value="HAMP"/>
    <property type="match status" value="1"/>
</dbReference>
<dbReference type="Proteomes" id="UP000593880">
    <property type="component" value="Chromosome"/>
</dbReference>
<evidence type="ECO:0000259" key="11">
    <source>
        <dbReference type="PROSITE" id="PS51753"/>
    </source>
</evidence>
<dbReference type="Gene3D" id="1.10.287.950">
    <property type="entry name" value="Methyl-accepting chemotaxis protein"/>
    <property type="match status" value="1"/>
</dbReference>
<reference evidence="12 13" key="1">
    <citation type="submission" date="2018-06" db="EMBL/GenBank/DDBJ databases">
        <title>Comparative genomics of rhizobia nodulating Arachis hypogaea in China.</title>
        <authorList>
            <person name="Li Y."/>
        </authorList>
    </citation>
    <scope>NUCLEOTIDE SEQUENCE [LARGE SCALE GENOMIC DNA]</scope>
    <source>
        <strain evidence="12 13">CCBAU 51658</strain>
    </source>
</reference>
<dbReference type="PROSITE" id="PS50885">
    <property type="entry name" value="HAMP"/>
    <property type="match status" value="1"/>
</dbReference>
<keyword evidence="2" id="KW-1003">Cell membrane</keyword>
<sequence length="754" mass="79393">MRDYCLTSTVRIRRFPVGRNTRARSGPPSRSWDSPLPNTDRTNLPPFIDSALVLRIQVWGRGASGSRLKTEWGLGMSGRTASPSKRSLFPTLRFRAKIILGFAAVLVISAGSMAFSYFGFERVSSGVGSYRNSVSEADLARNIDRELLAYRSAVKYFVVTGKEDDAKTALDAETSLKNAIDQAVKSAKTPARQDSLDKLAKEFSNFSATFAKVLKAKRDSTLLVQNQLSRQANLLKYKLDDIGNNASDSEAQAIEFGTKQVNAQFQTASSAATNFVLTSDQAIASSALARLKFVENSLGAVYSMDDKIVAGLKDAKAILTAYREALEKLIANAKLVDELVTEMSGSAGAILQGATAMKADLVAEQQRLDSESEATIGKTEQLVLMLAVGGTLLGAVLAFLLGTGISRPMIAMCKAMRELASGNFDVVLPGLGRKDEIGEMAGAVEEFKVQAVAKAERDAAASEAQNKEQAASRRAELIRFADDFESAVGAIVSNVSASAVQLESAASTLTRTAETTQSLSSQVAGVSEQASSNMQSVATATEELSASVEEIGRQVRDSSRIAEAAVGQAKETDGRIGKLSHAAQQIGEVVKLITAIAEQTNLLALNATIEAARAGEAGRGFAVVASEVKSLASQTAKATDEISSHIAGMQGATAESVAAIKEIGATIGQISSISTSIASAVEQQGAATQEIARSVQTVAQGTQTAATDIGQVNRGAAETGSASEEVLNSAKTLSSESARLRAELDRFMANIRAA</sequence>